<evidence type="ECO:0000313" key="10">
    <source>
        <dbReference type="Proteomes" id="UP000297736"/>
    </source>
</evidence>
<proteinExistence type="predicted"/>
<dbReference type="Proteomes" id="UP000297736">
    <property type="component" value="Unassembled WGS sequence"/>
</dbReference>
<evidence type="ECO:0000313" key="9">
    <source>
        <dbReference type="Proteomes" id="UP000217564"/>
    </source>
</evidence>
<feature type="repeat" description="TPR" evidence="4">
    <location>
        <begin position="78"/>
        <end position="111"/>
    </location>
</feature>
<evidence type="ECO:0000256" key="3">
    <source>
        <dbReference type="ARBA" id="ARBA00022679"/>
    </source>
</evidence>
<dbReference type="InterPro" id="IPR050194">
    <property type="entry name" value="Glycosyltransferase_grp1"/>
</dbReference>
<accession>A0A2A3Z319</accession>
<reference evidence="8 10" key="2">
    <citation type="submission" date="2018-10" db="EMBL/GenBank/DDBJ databases">
        <title>Brevibacterium genomes from Austrain hard cheese rinds.</title>
        <authorList>
            <person name="Anast J.M."/>
            <person name="Dzieciol M."/>
            <person name="Schultz D.L."/>
            <person name="Mann E."/>
            <person name="Wagner M."/>
            <person name="Schmitz-Esser S."/>
        </authorList>
    </citation>
    <scope>NUCLEOTIDE SEQUENCE [LARGE SCALE GENOMIC DNA]</scope>
    <source>
        <strain evidence="8 10">L261</strain>
    </source>
</reference>
<dbReference type="InterPro" id="IPR019734">
    <property type="entry name" value="TPR_rpt"/>
</dbReference>
<evidence type="ECO:0000256" key="4">
    <source>
        <dbReference type="PROSITE-ProRule" id="PRU00339"/>
    </source>
</evidence>
<name>A0A2A3Z319_BREAU</name>
<evidence type="ECO:0000313" key="7">
    <source>
        <dbReference type="EMBL" id="PCC45901.1"/>
    </source>
</evidence>
<dbReference type="InterPro" id="IPR001296">
    <property type="entry name" value="Glyco_trans_1"/>
</dbReference>
<dbReference type="EMBL" id="RHFF01000010">
    <property type="protein sequence ID" value="TGD38414.1"/>
    <property type="molecule type" value="Genomic_DNA"/>
</dbReference>
<dbReference type="PROSITE" id="PS50005">
    <property type="entry name" value="TPR"/>
    <property type="match status" value="1"/>
</dbReference>
<dbReference type="EMBL" id="NRGP01000018">
    <property type="protein sequence ID" value="PCC45901.1"/>
    <property type="molecule type" value="Genomic_DNA"/>
</dbReference>
<dbReference type="RefSeq" id="WP_096162417.1">
    <property type="nucleotide sequence ID" value="NZ_JABUXZ010000024.1"/>
</dbReference>
<feature type="domain" description="Glycosyltransferase subfamily 4-like N-terminal" evidence="6">
    <location>
        <begin position="322"/>
        <end position="503"/>
    </location>
</feature>
<dbReference type="Pfam" id="PF00534">
    <property type="entry name" value="Glycos_transf_1"/>
    <property type="match status" value="1"/>
</dbReference>
<evidence type="ECO:0000259" key="6">
    <source>
        <dbReference type="Pfam" id="PF13579"/>
    </source>
</evidence>
<evidence type="ECO:0000256" key="2">
    <source>
        <dbReference type="ARBA" id="ARBA00022676"/>
    </source>
</evidence>
<comment type="caution">
    <text evidence="7">The sequence shown here is derived from an EMBL/GenBank/DDBJ whole genome shotgun (WGS) entry which is preliminary data.</text>
</comment>
<dbReference type="InterPro" id="IPR028098">
    <property type="entry name" value="Glyco_trans_4-like_N"/>
</dbReference>
<evidence type="ECO:0000259" key="5">
    <source>
        <dbReference type="Pfam" id="PF00534"/>
    </source>
</evidence>
<dbReference type="SUPFAM" id="SSF53756">
    <property type="entry name" value="UDP-Glycosyltransferase/glycogen phosphorylase"/>
    <property type="match status" value="1"/>
</dbReference>
<dbReference type="PANTHER" id="PTHR45947:SF3">
    <property type="entry name" value="SULFOQUINOVOSYL TRANSFERASE SQD2"/>
    <property type="match status" value="1"/>
</dbReference>
<keyword evidence="3 8" id="KW-0808">Transferase</keyword>
<dbReference type="AlphaFoldDB" id="A0A2A3Z319"/>
<dbReference type="Gene3D" id="3.40.50.2000">
    <property type="entry name" value="Glycogen Phosphorylase B"/>
    <property type="match status" value="2"/>
</dbReference>
<reference evidence="7 9" key="1">
    <citation type="journal article" date="2017" name="Elife">
        <title>Extensive horizontal gene transfer in cheese-associated bacteria.</title>
        <authorList>
            <person name="Bonham K.S."/>
            <person name="Wolfe B.E."/>
            <person name="Dutton R.J."/>
        </authorList>
    </citation>
    <scope>NUCLEOTIDE SEQUENCE [LARGE SCALE GENOMIC DNA]</scope>
    <source>
        <strain evidence="7 9">947_7</strain>
    </source>
</reference>
<keyword evidence="2" id="KW-0328">Glycosyltransferase</keyword>
<dbReference type="Pfam" id="PF13579">
    <property type="entry name" value="Glyco_trans_4_4"/>
    <property type="match status" value="1"/>
</dbReference>
<dbReference type="SUPFAM" id="SSF48452">
    <property type="entry name" value="TPR-like"/>
    <property type="match status" value="1"/>
</dbReference>
<evidence type="ECO:0000313" key="8">
    <source>
        <dbReference type="EMBL" id="TGD38414.1"/>
    </source>
</evidence>
<dbReference type="Proteomes" id="UP000217564">
    <property type="component" value="Unassembled WGS sequence"/>
</dbReference>
<keyword evidence="4" id="KW-0802">TPR repeat</keyword>
<dbReference type="Gene3D" id="1.25.40.10">
    <property type="entry name" value="Tetratricopeptide repeat domain"/>
    <property type="match status" value="1"/>
</dbReference>
<protein>
    <recommendedName>
        <fullName evidence="1">D-inositol 3-phosphate glycosyltransferase</fullName>
    </recommendedName>
</protein>
<feature type="domain" description="Glycosyl transferase family 1" evidence="5">
    <location>
        <begin position="524"/>
        <end position="688"/>
    </location>
</feature>
<dbReference type="GO" id="GO:1901137">
    <property type="term" value="P:carbohydrate derivative biosynthetic process"/>
    <property type="evidence" value="ECO:0007669"/>
    <property type="project" value="UniProtKB-ARBA"/>
</dbReference>
<dbReference type="InterPro" id="IPR011990">
    <property type="entry name" value="TPR-like_helical_dom_sf"/>
</dbReference>
<dbReference type="PANTHER" id="PTHR45947">
    <property type="entry name" value="SULFOQUINOVOSYL TRANSFERASE SQD2"/>
    <property type="match status" value="1"/>
</dbReference>
<evidence type="ECO:0000256" key="1">
    <source>
        <dbReference type="ARBA" id="ARBA00021292"/>
    </source>
</evidence>
<organism evidence="7 9">
    <name type="scientific">Brevibacterium aurantiacum</name>
    <dbReference type="NCBI Taxonomy" id="273384"/>
    <lineage>
        <taxon>Bacteria</taxon>
        <taxon>Bacillati</taxon>
        <taxon>Actinomycetota</taxon>
        <taxon>Actinomycetes</taxon>
        <taxon>Micrococcales</taxon>
        <taxon>Brevibacteriaceae</taxon>
        <taxon>Brevibacterium</taxon>
    </lineage>
</organism>
<dbReference type="CDD" id="cd03794">
    <property type="entry name" value="GT4_WbuB-like"/>
    <property type="match status" value="1"/>
</dbReference>
<dbReference type="GO" id="GO:0016757">
    <property type="term" value="F:glycosyltransferase activity"/>
    <property type="evidence" value="ECO:0007669"/>
    <property type="project" value="UniProtKB-KW"/>
</dbReference>
<sequence length="715" mass="79425">MNIEIFMRLRRAIWRARRVIARAVMPRQEAETVKGRLPFQPSDSLAIRTQAGELWASGDVGQSLDLLRRHLLKQPWDSLLWMSYGYRLQSLGRYSEAYGCFINAVEIDPGNFGALEHFLEMAVSRNETHRVNRVLSRLPSALVDRPHRHLDSLYFSIPYGISEAVAVVAEGGSAIAEAVVELQQRGKITAELSDADSQLAIAVFNLCNDDRPGAVQSINSLEPDQLPLLGIRLAIRRAMRESDPSTGLLLAEYLRADPNDRWAQQQLDRLEYGSSLGMPDSSHYLLKTGFPFPPERTTPAASADRAQIVYAVHNSLPYHSAGYSTRTHGLLSALRDQGWRVDGVSRLGYPMDLQGFKTLSNLPESTYVEGVPYHRLGIRSGRVPNRPIVPYIQRYTEELAAFAQDRRAVLVHGASNHLNGLAAVSAARRLGLPSIYEVRGLWEVTRASRDPMWEASMEYRLAAGLETEAASAASRVIALTDALKAELVRRGVDPEKISVVPNGVDTSRFRPMSRDVSLARDLGIGNETVIGYVGSIVDYEGLGLLVEAAARLSEERSDFVVLIVGDGAEYENLKTQVHLLGIDRFFRFVGRVPHNQVEKYYSIVDITPFPRLSVPVCEMVSPLKPFEAMAMGKVVVASDVAAMAEIVSDGTTGLLHRKNDASSLTDALRRVMDDVRLRTDLSERGRSWVDAERRWDVLGARVGRIYESLGGLRTR</sequence>
<gene>
    <name evidence="7" type="ORF">CIK64_12755</name>
    <name evidence="8" type="ORF">EB834_11375</name>
</gene>